<evidence type="ECO:0000256" key="6">
    <source>
        <dbReference type="ARBA" id="ARBA00023015"/>
    </source>
</evidence>
<evidence type="ECO:0000256" key="5">
    <source>
        <dbReference type="ARBA" id="ARBA00022833"/>
    </source>
</evidence>
<proteinExistence type="predicted"/>
<dbReference type="Pfam" id="PF00096">
    <property type="entry name" value="zf-C2H2"/>
    <property type="match status" value="2"/>
</dbReference>
<dbReference type="Ensembl" id="ENSSGRT00000084800.1">
    <property type="protein sequence ID" value="ENSSGRP00000079626.1"/>
    <property type="gene ID" value="ENSSGRG00000040345.1"/>
</dbReference>
<evidence type="ECO:0000256" key="2">
    <source>
        <dbReference type="ARBA" id="ARBA00022723"/>
    </source>
</evidence>
<keyword evidence="13" id="KW-1185">Reference proteome</keyword>
<keyword evidence="10" id="KW-0732">Signal</keyword>
<keyword evidence="4 9" id="KW-0863">Zinc-finger</keyword>
<dbReference type="GO" id="GO:0005634">
    <property type="term" value="C:nucleus"/>
    <property type="evidence" value="ECO:0007669"/>
    <property type="project" value="UniProtKB-SubCell"/>
</dbReference>
<keyword evidence="7" id="KW-0804">Transcription</keyword>
<dbReference type="PANTHER" id="PTHR47772:SF13">
    <property type="entry name" value="GASTRULA ZINC FINGER PROTEIN XLCGF49.1-LIKE-RELATED"/>
    <property type="match status" value="1"/>
</dbReference>
<feature type="domain" description="C2H2-type" evidence="11">
    <location>
        <begin position="63"/>
        <end position="90"/>
    </location>
</feature>
<dbReference type="InterPro" id="IPR013087">
    <property type="entry name" value="Znf_C2H2_type"/>
</dbReference>
<dbReference type="SMART" id="SM00355">
    <property type="entry name" value="ZnF_C2H2"/>
    <property type="match status" value="2"/>
</dbReference>
<keyword evidence="8" id="KW-0539">Nucleus</keyword>
<dbReference type="InParanoid" id="A0A672QU19"/>
<sequence length="206" mass="23326">CWLYTFIFLSPLATGVTLTSHFPLSIFRGLFSSSKGFFSHQLKHRNQVIKRGIGEGAVRQKLFKCKDCGKAYSTVGQCLNHQRSHKQASKSVFHQLVKLVKSKSCETEKLNEVPGQTEDSGTSPEQNEELEQKVFQCFCGKSFRTMCGLGTHQRFSTSCSDVKVKEEIKHPFVCSECDKTFVSSVALLCHQRWHKRRAQLGCNGKR</sequence>
<protein>
    <recommendedName>
        <fullName evidence="11">C2H2-type domain-containing protein</fullName>
    </recommendedName>
</protein>
<dbReference type="PROSITE" id="PS50157">
    <property type="entry name" value="ZINC_FINGER_C2H2_2"/>
    <property type="match status" value="2"/>
</dbReference>
<feature type="chain" id="PRO_5025611870" description="C2H2-type domain-containing protein" evidence="10">
    <location>
        <begin position="16"/>
        <end position="206"/>
    </location>
</feature>
<feature type="domain" description="C2H2-type" evidence="11">
    <location>
        <begin position="172"/>
        <end position="199"/>
    </location>
</feature>
<evidence type="ECO:0000256" key="4">
    <source>
        <dbReference type="ARBA" id="ARBA00022771"/>
    </source>
</evidence>
<evidence type="ECO:0000256" key="7">
    <source>
        <dbReference type="ARBA" id="ARBA00023163"/>
    </source>
</evidence>
<evidence type="ECO:0000313" key="12">
    <source>
        <dbReference type="Ensembl" id="ENSSGRP00000079626.1"/>
    </source>
</evidence>
<dbReference type="Proteomes" id="UP000472262">
    <property type="component" value="Unassembled WGS sequence"/>
</dbReference>
<dbReference type="InterPro" id="IPR036236">
    <property type="entry name" value="Znf_C2H2_sf"/>
</dbReference>
<name>A0A672QU19_SINGR</name>
<reference evidence="12" key="1">
    <citation type="submission" date="2025-08" db="UniProtKB">
        <authorList>
            <consortium name="Ensembl"/>
        </authorList>
    </citation>
    <scope>IDENTIFICATION</scope>
</reference>
<dbReference type="SUPFAM" id="SSF57667">
    <property type="entry name" value="beta-beta-alpha zinc fingers"/>
    <property type="match status" value="2"/>
</dbReference>
<evidence type="ECO:0000256" key="8">
    <source>
        <dbReference type="ARBA" id="ARBA00023242"/>
    </source>
</evidence>
<dbReference type="AlphaFoldDB" id="A0A672QU19"/>
<reference evidence="12" key="2">
    <citation type="submission" date="2025-09" db="UniProtKB">
        <authorList>
            <consortium name="Ensembl"/>
        </authorList>
    </citation>
    <scope>IDENTIFICATION</scope>
</reference>
<evidence type="ECO:0000256" key="3">
    <source>
        <dbReference type="ARBA" id="ARBA00022737"/>
    </source>
</evidence>
<evidence type="ECO:0000256" key="1">
    <source>
        <dbReference type="ARBA" id="ARBA00004123"/>
    </source>
</evidence>
<evidence type="ECO:0000256" key="9">
    <source>
        <dbReference type="PROSITE-ProRule" id="PRU00042"/>
    </source>
</evidence>
<dbReference type="Gene3D" id="3.30.160.60">
    <property type="entry name" value="Classic Zinc Finger"/>
    <property type="match status" value="2"/>
</dbReference>
<keyword evidence="6" id="KW-0805">Transcription regulation</keyword>
<evidence type="ECO:0000256" key="10">
    <source>
        <dbReference type="SAM" id="SignalP"/>
    </source>
</evidence>
<dbReference type="PANTHER" id="PTHR47772">
    <property type="entry name" value="ZINC FINGER PROTEIN 200"/>
    <property type="match status" value="1"/>
</dbReference>
<keyword evidence="2" id="KW-0479">Metal-binding</keyword>
<evidence type="ECO:0000313" key="13">
    <source>
        <dbReference type="Proteomes" id="UP000472262"/>
    </source>
</evidence>
<dbReference type="InterPro" id="IPR050636">
    <property type="entry name" value="C2H2-ZF_domain-containing"/>
</dbReference>
<keyword evidence="5" id="KW-0862">Zinc</keyword>
<accession>A0A672QU19</accession>
<dbReference type="GO" id="GO:0008270">
    <property type="term" value="F:zinc ion binding"/>
    <property type="evidence" value="ECO:0007669"/>
    <property type="project" value="UniProtKB-KW"/>
</dbReference>
<organism evidence="12 13">
    <name type="scientific">Sinocyclocheilus grahami</name>
    <name type="common">Dianchi golden-line fish</name>
    <name type="synonym">Barbus grahami</name>
    <dbReference type="NCBI Taxonomy" id="75366"/>
    <lineage>
        <taxon>Eukaryota</taxon>
        <taxon>Metazoa</taxon>
        <taxon>Chordata</taxon>
        <taxon>Craniata</taxon>
        <taxon>Vertebrata</taxon>
        <taxon>Euteleostomi</taxon>
        <taxon>Actinopterygii</taxon>
        <taxon>Neopterygii</taxon>
        <taxon>Teleostei</taxon>
        <taxon>Ostariophysi</taxon>
        <taxon>Cypriniformes</taxon>
        <taxon>Cyprinidae</taxon>
        <taxon>Cyprininae</taxon>
        <taxon>Sinocyclocheilus</taxon>
    </lineage>
</organism>
<dbReference type="PROSITE" id="PS00028">
    <property type="entry name" value="ZINC_FINGER_C2H2_1"/>
    <property type="match status" value="2"/>
</dbReference>
<comment type="subcellular location">
    <subcellularLocation>
        <location evidence="1">Nucleus</location>
    </subcellularLocation>
</comment>
<feature type="signal peptide" evidence="10">
    <location>
        <begin position="1"/>
        <end position="15"/>
    </location>
</feature>
<evidence type="ECO:0000259" key="11">
    <source>
        <dbReference type="PROSITE" id="PS50157"/>
    </source>
</evidence>
<keyword evidence="3" id="KW-0677">Repeat</keyword>